<organism evidence="3 4">
    <name type="scientific">Elysia chlorotica</name>
    <name type="common">Eastern emerald elysia</name>
    <name type="synonym">Sea slug</name>
    <dbReference type="NCBI Taxonomy" id="188477"/>
    <lineage>
        <taxon>Eukaryota</taxon>
        <taxon>Metazoa</taxon>
        <taxon>Spiralia</taxon>
        <taxon>Lophotrochozoa</taxon>
        <taxon>Mollusca</taxon>
        <taxon>Gastropoda</taxon>
        <taxon>Heterobranchia</taxon>
        <taxon>Euthyneura</taxon>
        <taxon>Panpulmonata</taxon>
        <taxon>Sacoglossa</taxon>
        <taxon>Placobranchoidea</taxon>
        <taxon>Plakobranchidae</taxon>
        <taxon>Elysia</taxon>
    </lineage>
</organism>
<accession>A0A3S0ZUD8</accession>
<comment type="caution">
    <text evidence="3">The sequence shown here is derived from an EMBL/GenBank/DDBJ whole genome shotgun (WGS) entry which is preliminary data.</text>
</comment>
<proteinExistence type="predicted"/>
<protein>
    <submittedName>
        <fullName evidence="3">Uncharacterized protein</fullName>
    </submittedName>
</protein>
<dbReference type="OrthoDB" id="6096173at2759"/>
<dbReference type="AlphaFoldDB" id="A0A3S0ZUD8"/>
<gene>
    <name evidence="3" type="ORF">EGW08_006167</name>
</gene>
<reference evidence="3 4" key="1">
    <citation type="submission" date="2019-01" db="EMBL/GenBank/DDBJ databases">
        <title>A draft genome assembly of the solar-powered sea slug Elysia chlorotica.</title>
        <authorList>
            <person name="Cai H."/>
            <person name="Li Q."/>
            <person name="Fang X."/>
            <person name="Li J."/>
            <person name="Curtis N.E."/>
            <person name="Altenburger A."/>
            <person name="Shibata T."/>
            <person name="Feng M."/>
            <person name="Maeda T."/>
            <person name="Schwartz J.A."/>
            <person name="Shigenobu S."/>
            <person name="Lundholm N."/>
            <person name="Nishiyama T."/>
            <person name="Yang H."/>
            <person name="Hasebe M."/>
            <person name="Li S."/>
            <person name="Pierce S.K."/>
            <person name="Wang J."/>
        </authorList>
    </citation>
    <scope>NUCLEOTIDE SEQUENCE [LARGE SCALE GENOMIC DNA]</scope>
    <source>
        <strain evidence="3">EC2010</strain>
        <tissue evidence="3">Whole organism of an adult</tissue>
    </source>
</reference>
<evidence type="ECO:0000313" key="4">
    <source>
        <dbReference type="Proteomes" id="UP000271974"/>
    </source>
</evidence>
<keyword evidence="1" id="KW-1133">Transmembrane helix</keyword>
<evidence type="ECO:0000256" key="2">
    <source>
        <dbReference type="SAM" id="SignalP"/>
    </source>
</evidence>
<evidence type="ECO:0000313" key="3">
    <source>
        <dbReference type="EMBL" id="RUS86074.1"/>
    </source>
</evidence>
<dbReference type="EMBL" id="RQTK01000151">
    <property type="protein sequence ID" value="RUS86074.1"/>
    <property type="molecule type" value="Genomic_DNA"/>
</dbReference>
<keyword evidence="1" id="KW-0812">Transmembrane</keyword>
<sequence>MQTCAAKRQRHTPLVLCILLTFTFTSMGSKIPEISPQTPDLNGIRPLIGRTSVAFQEQASAWSLFKSKVTSSQTGSMPRSERSEVTAHKVRVKRQTAGTFFGLTSRQCGFVPLNNASFVESIYQYFSEESSTNILEYDVKIVSAGQEFDLTKASSLEAYKPFRWYRTQGEGSSQLLQVNHYYFGLIWPFMDLGLDKVTVTLNVTSPACLQNLPRGEIELLLTDYFLRDFDVNPSTVERPYVKAETVEVCHMTIRNENDWGKLTYKCCGFESDILQCRDVIEDAWVWVLRAFIMTVTVLLFLYFPAILPRGYR</sequence>
<name>A0A3S0ZUD8_ELYCH</name>
<feature type="transmembrane region" description="Helical" evidence="1">
    <location>
        <begin position="283"/>
        <end position="303"/>
    </location>
</feature>
<keyword evidence="4" id="KW-1185">Reference proteome</keyword>
<feature type="chain" id="PRO_5018633663" evidence="2">
    <location>
        <begin position="29"/>
        <end position="312"/>
    </location>
</feature>
<evidence type="ECO:0000256" key="1">
    <source>
        <dbReference type="SAM" id="Phobius"/>
    </source>
</evidence>
<keyword evidence="2" id="KW-0732">Signal</keyword>
<feature type="signal peptide" evidence="2">
    <location>
        <begin position="1"/>
        <end position="28"/>
    </location>
</feature>
<keyword evidence="1" id="KW-0472">Membrane</keyword>
<dbReference type="Proteomes" id="UP000271974">
    <property type="component" value="Unassembled WGS sequence"/>
</dbReference>